<dbReference type="InterPro" id="IPR040758">
    <property type="entry name" value="PrmC_N"/>
</dbReference>
<dbReference type="SUPFAM" id="SSF53335">
    <property type="entry name" value="S-adenosyl-L-methionine-dependent methyltransferases"/>
    <property type="match status" value="1"/>
</dbReference>
<evidence type="ECO:0000256" key="1">
    <source>
        <dbReference type="ARBA" id="ARBA00022603"/>
    </source>
</evidence>
<gene>
    <name evidence="5 8" type="primary">prmC</name>
    <name evidence="8" type="ORF">FLP30_12180</name>
</gene>
<feature type="binding site" evidence="5">
    <location>
        <position position="196"/>
    </location>
    <ligand>
        <name>S-adenosyl-L-methionine</name>
        <dbReference type="ChEBI" id="CHEBI:59789"/>
    </ligand>
</feature>
<dbReference type="InterPro" id="IPR004556">
    <property type="entry name" value="HemK-like"/>
</dbReference>
<dbReference type="Gene3D" id="1.10.8.10">
    <property type="entry name" value="DNA helicase RuvA subunit, C-terminal domain"/>
    <property type="match status" value="1"/>
</dbReference>
<evidence type="ECO:0000256" key="4">
    <source>
        <dbReference type="ARBA" id="ARBA00048391"/>
    </source>
</evidence>
<keyword evidence="1 5" id="KW-0489">Methyltransferase</keyword>
<dbReference type="PANTHER" id="PTHR18895:SF74">
    <property type="entry name" value="MTRF1L RELEASE FACTOR GLUTAMINE METHYLTRANSFERASE"/>
    <property type="match status" value="1"/>
</dbReference>
<organism evidence="8 9">
    <name type="scientific">Acetobacter vaccinii</name>
    <dbReference type="NCBI Taxonomy" id="2592655"/>
    <lineage>
        <taxon>Bacteria</taxon>
        <taxon>Pseudomonadati</taxon>
        <taxon>Pseudomonadota</taxon>
        <taxon>Alphaproteobacteria</taxon>
        <taxon>Acetobacterales</taxon>
        <taxon>Acetobacteraceae</taxon>
        <taxon>Acetobacter</taxon>
    </lineage>
</organism>
<sequence length="291" mass="31290">MAADDTQDCQSIEQLLQLGGQVLQQAGIEAPRREARLLLQHALGRSAEQMLSLSRQDKVEAGRYLTLLARRARHEPFAYITGRKGFWTLELEVSPASLVPRADTETLIATVLEHVPDRQKALSVLDLGTGTGCILLAVLAEYINAWGVGIDINPQAAVLARGNAVQCALGDRAHILAGRWSDALAANVRFDIVLSNPPYIPTRDLADLMPEVREHEPCTALDGGPDGLDAYRDLCSRLPALLNEDGLAFFEIGIGQAEALTALAQAGGLQVVAVVPDLAGISRVVVLRRVV</sequence>
<dbReference type="NCBIfam" id="TIGR03534">
    <property type="entry name" value="RF_mod_PrmC"/>
    <property type="match status" value="1"/>
</dbReference>
<accession>A0A5C1YT32</accession>
<dbReference type="GO" id="GO:0032259">
    <property type="term" value="P:methylation"/>
    <property type="evidence" value="ECO:0007669"/>
    <property type="project" value="UniProtKB-KW"/>
</dbReference>
<protein>
    <recommendedName>
        <fullName evidence="5">Release factor glutamine methyltransferase</fullName>
        <shortName evidence="5">RF MTase</shortName>
        <ecNumber evidence="5">2.1.1.297</ecNumber>
    </recommendedName>
    <alternativeName>
        <fullName evidence="5">N5-glutamine methyltransferase PrmC</fullName>
    </alternativeName>
    <alternativeName>
        <fullName evidence="5">Protein-(glutamine-N5) MTase PrmC</fullName>
    </alternativeName>
    <alternativeName>
        <fullName evidence="5">Protein-glutamine N-methyltransferase PrmC</fullName>
    </alternativeName>
</protein>
<feature type="binding site" evidence="5">
    <location>
        <position position="151"/>
    </location>
    <ligand>
        <name>S-adenosyl-L-methionine</name>
        <dbReference type="ChEBI" id="CHEBI:59789"/>
    </ligand>
</feature>
<evidence type="ECO:0000259" key="6">
    <source>
        <dbReference type="Pfam" id="PF05175"/>
    </source>
</evidence>
<dbReference type="InterPro" id="IPR029063">
    <property type="entry name" value="SAM-dependent_MTases_sf"/>
</dbReference>
<evidence type="ECO:0000256" key="5">
    <source>
        <dbReference type="HAMAP-Rule" id="MF_02126"/>
    </source>
</evidence>
<dbReference type="RefSeq" id="WP_149280041.1">
    <property type="nucleotide sequence ID" value="NZ_CP043506.1"/>
</dbReference>
<dbReference type="CDD" id="cd02440">
    <property type="entry name" value="AdoMet_MTases"/>
    <property type="match status" value="1"/>
</dbReference>
<dbReference type="Proteomes" id="UP000324536">
    <property type="component" value="Chromosome"/>
</dbReference>
<feature type="binding site" evidence="5">
    <location>
        <begin position="128"/>
        <end position="132"/>
    </location>
    <ligand>
        <name>S-adenosyl-L-methionine</name>
        <dbReference type="ChEBI" id="CHEBI:59789"/>
    </ligand>
</feature>
<dbReference type="InterPro" id="IPR019874">
    <property type="entry name" value="RF_methyltr_PrmC"/>
</dbReference>
<feature type="binding site" evidence="5">
    <location>
        <begin position="196"/>
        <end position="199"/>
    </location>
    <ligand>
        <name>substrate</name>
    </ligand>
</feature>
<dbReference type="InterPro" id="IPR050320">
    <property type="entry name" value="N5-glutamine_MTase"/>
</dbReference>
<dbReference type="EC" id="2.1.1.297" evidence="5"/>
<evidence type="ECO:0000256" key="2">
    <source>
        <dbReference type="ARBA" id="ARBA00022679"/>
    </source>
</evidence>
<dbReference type="PROSITE" id="PS00092">
    <property type="entry name" value="N6_MTASE"/>
    <property type="match status" value="1"/>
</dbReference>
<dbReference type="InterPro" id="IPR007848">
    <property type="entry name" value="Small_mtfrase_dom"/>
</dbReference>
<evidence type="ECO:0000259" key="7">
    <source>
        <dbReference type="Pfam" id="PF17827"/>
    </source>
</evidence>
<dbReference type="Pfam" id="PF05175">
    <property type="entry name" value="MTS"/>
    <property type="match status" value="1"/>
</dbReference>
<comment type="function">
    <text evidence="5">Methylates the class 1 translation termination release factors RF1/PrfA and RF2/PrfB on the glutamine residue of the universally conserved GGQ motif.</text>
</comment>
<reference evidence="8 9" key="1">
    <citation type="submission" date="2019-09" db="EMBL/GenBank/DDBJ databases">
        <title>Genome sequencing of strain KACC 21233.</title>
        <authorList>
            <person name="Heo J."/>
            <person name="Kim S.-J."/>
            <person name="Kim J.-S."/>
            <person name="Hong S.-B."/>
            <person name="Kwon S.-W."/>
        </authorList>
    </citation>
    <scope>NUCLEOTIDE SEQUENCE [LARGE SCALE GENOMIC DNA]</scope>
    <source>
        <strain evidence="8 9">KACC 21233</strain>
    </source>
</reference>
<dbReference type="InterPro" id="IPR002052">
    <property type="entry name" value="DNA_methylase_N6_adenine_CS"/>
</dbReference>
<feature type="domain" description="Methyltransferase small" evidence="6">
    <location>
        <begin position="111"/>
        <end position="200"/>
    </location>
</feature>
<dbReference type="PANTHER" id="PTHR18895">
    <property type="entry name" value="HEMK METHYLTRANSFERASE"/>
    <property type="match status" value="1"/>
</dbReference>
<keyword evidence="2 5" id="KW-0808">Transferase</keyword>
<dbReference type="Pfam" id="PF17827">
    <property type="entry name" value="PrmC_N"/>
    <property type="match status" value="1"/>
</dbReference>
<evidence type="ECO:0000313" key="9">
    <source>
        <dbReference type="Proteomes" id="UP000324536"/>
    </source>
</evidence>
<dbReference type="KEGG" id="acek:FLP30_12180"/>
<dbReference type="EMBL" id="CP043506">
    <property type="protein sequence ID" value="QEO18380.1"/>
    <property type="molecule type" value="Genomic_DNA"/>
</dbReference>
<dbReference type="OrthoDB" id="9800643at2"/>
<feature type="binding site" evidence="5">
    <location>
        <position position="180"/>
    </location>
    <ligand>
        <name>S-adenosyl-L-methionine</name>
        <dbReference type="ChEBI" id="CHEBI:59789"/>
    </ligand>
</feature>
<proteinExistence type="inferred from homology"/>
<name>A0A5C1YT32_9PROT</name>
<dbReference type="Gene3D" id="3.40.50.150">
    <property type="entry name" value="Vaccinia Virus protein VP39"/>
    <property type="match status" value="1"/>
</dbReference>
<dbReference type="GO" id="GO:0003676">
    <property type="term" value="F:nucleic acid binding"/>
    <property type="evidence" value="ECO:0007669"/>
    <property type="project" value="InterPro"/>
</dbReference>
<dbReference type="GO" id="GO:0102559">
    <property type="term" value="F:peptide chain release factor N(5)-glutamine methyltransferase activity"/>
    <property type="evidence" value="ECO:0007669"/>
    <property type="project" value="UniProtKB-EC"/>
</dbReference>
<dbReference type="NCBIfam" id="TIGR00536">
    <property type="entry name" value="hemK_fam"/>
    <property type="match status" value="1"/>
</dbReference>
<keyword evidence="3 5" id="KW-0949">S-adenosyl-L-methionine</keyword>
<dbReference type="AlphaFoldDB" id="A0A5C1YT32"/>
<evidence type="ECO:0000313" key="8">
    <source>
        <dbReference type="EMBL" id="QEO18380.1"/>
    </source>
</evidence>
<evidence type="ECO:0000256" key="3">
    <source>
        <dbReference type="ARBA" id="ARBA00022691"/>
    </source>
</evidence>
<comment type="similarity">
    <text evidence="5">Belongs to the protein N5-glutamine methyltransferase family. PrmC subfamily.</text>
</comment>
<feature type="domain" description="Release factor glutamine methyltransferase N-terminal" evidence="7">
    <location>
        <begin position="14"/>
        <end position="82"/>
    </location>
</feature>
<dbReference type="HAMAP" id="MF_02126">
    <property type="entry name" value="RF_methyltr_PrmC"/>
    <property type="match status" value="1"/>
</dbReference>
<keyword evidence="9" id="KW-1185">Reference proteome</keyword>
<comment type="catalytic activity">
    <reaction evidence="4 5">
        <text>L-glutaminyl-[peptide chain release factor] + S-adenosyl-L-methionine = N(5)-methyl-L-glutaminyl-[peptide chain release factor] + S-adenosyl-L-homocysteine + H(+)</text>
        <dbReference type="Rhea" id="RHEA:42896"/>
        <dbReference type="Rhea" id="RHEA-COMP:10271"/>
        <dbReference type="Rhea" id="RHEA-COMP:10272"/>
        <dbReference type="ChEBI" id="CHEBI:15378"/>
        <dbReference type="ChEBI" id="CHEBI:30011"/>
        <dbReference type="ChEBI" id="CHEBI:57856"/>
        <dbReference type="ChEBI" id="CHEBI:59789"/>
        <dbReference type="ChEBI" id="CHEBI:61891"/>
        <dbReference type="EC" id="2.1.1.297"/>
    </reaction>
</comment>